<reference evidence="2 3" key="1">
    <citation type="journal article" date="2023" name="Mol. Ecol. Resour.">
        <title>Chromosome-level genome assembly of a triploid poplar Populus alba 'Berolinensis'.</title>
        <authorList>
            <person name="Chen S."/>
            <person name="Yu Y."/>
            <person name="Wang X."/>
            <person name="Wang S."/>
            <person name="Zhang T."/>
            <person name="Zhou Y."/>
            <person name="He R."/>
            <person name="Meng N."/>
            <person name="Wang Y."/>
            <person name="Liu W."/>
            <person name="Liu Z."/>
            <person name="Liu J."/>
            <person name="Guo Q."/>
            <person name="Huang H."/>
            <person name="Sederoff R.R."/>
            <person name="Wang G."/>
            <person name="Qu G."/>
            <person name="Chen S."/>
        </authorList>
    </citation>
    <scope>NUCLEOTIDE SEQUENCE [LARGE SCALE GENOMIC DNA]</scope>
    <source>
        <strain evidence="2">SC-2020</strain>
    </source>
</reference>
<keyword evidence="1" id="KW-0812">Transmembrane</keyword>
<organism evidence="2 3">
    <name type="scientific">Populus alba x Populus x berolinensis</name>
    <dbReference type="NCBI Taxonomy" id="444605"/>
    <lineage>
        <taxon>Eukaryota</taxon>
        <taxon>Viridiplantae</taxon>
        <taxon>Streptophyta</taxon>
        <taxon>Embryophyta</taxon>
        <taxon>Tracheophyta</taxon>
        <taxon>Spermatophyta</taxon>
        <taxon>Magnoliopsida</taxon>
        <taxon>eudicotyledons</taxon>
        <taxon>Gunneridae</taxon>
        <taxon>Pentapetalae</taxon>
        <taxon>rosids</taxon>
        <taxon>fabids</taxon>
        <taxon>Malpighiales</taxon>
        <taxon>Salicaceae</taxon>
        <taxon>Saliceae</taxon>
        <taxon>Populus</taxon>
    </lineage>
</organism>
<keyword evidence="3" id="KW-1185">Reference proteome</keyword>
<sequence length="55" mass="6591">MCDSFQFHLPSLFSLFLEEIYEQVELEVSHVMLFTVYLSFFTSYGFWARGQQVLE</sequence>
<evidence type="ECO:0000256" key="1">
    <source>
        <dbReference type="SAM" id="Phobius"/>
    </source>
</evidence>
<keyword evidence="1" id="KW-1133">Transmembrane helix</keyword>
<accession>A0AAD6RQN6</accession>
<keyword evidence="1" id="KW-0472">Membrane</keyword>
<evidence type="ECO:0000313" key="3">
    <source>
        <dbReference type="Proteomes" id="UP001164929"/>
    </source>
</evidence>
<feature type="transmembrane region" description="Helical" evidence="1">
    <location>
        <begin position="28"/>
        <end position="47"/>
    </location>
</feature>
<protein>
    <submittedName>
        <fullName evidence="2">Uncharacterized protein</fullName>
    </submittedName>
</protein>
<dbReference type="EMBL" id="JAQIZT010000001">
    <property type="protein sequence ID" value="KAJ7012447.1"/>
    <property type="molecule type" value="Genomic_DNA"/>
</dbReference>
<dbReference type="AlphaFoldDB" id="A0AAD6RQN6"/>
<name>A0AAD6RQN6_9ROSI</name>
<evidence type="ECO:0000313" key="2">
    <source>
        <dbReference type="EMBL" id="KAJ7012447.1"/>
    </source>
</evidence>
<proteinExistence type="predicted"/>
<dbReference type="Proteomes" id="UP001164929">
    <property type="component" value="Chromosome 1"/>
</dbReference>
<gene>
    <name evidence="2" type="ORF">NC653_002484</name>
</gene>
<comment type="caution">
    <text evidence="2">The sequence shown here is derived from an EMBL/GenBank/DDBJ whole genome shotgun (WGS) entry which is preliminary data.</text>
</comment>